<dbReference type="InterPro" id="IPR013815">
    <property type="entry name" value="ATP_grasp_subdomain_1"/>
</dbReference>
<dbReference type="InterPro" id="IPR008279">
    <property type="entry name" value="PEP-util_enz_mobile_dom"/>
</dbReference>
<evidence type="ECO:0000313" key="2">
    <source>
        <dbReference type="EMBL" id="KGJ90888.1"/>
    </source>
</evidence>
<sequence length="995" mass="111613">MKKNEIEVYLLGAGRPAQGYKPTALKSIALNTRAMDWQLHSFESVTSVENITFLGGYGIDKVIEKYTFLKYQVIPNWQQGSVLHTFLSAQFTGRELLASYSDTVFHQESITELLKLDADIVFAIDTCWKNRFESRSETDIKIAETMIVDEQQVEFTGLIYFSAAVVKVLSTLSSAEVGRSFIDLINYLSKQGYTVASYDVTGHWAEFNSFQDIAHFMLGTKSETLARLAPLLKHSTIGTQVSFTSLAWQQDYQKILRKIKARFTDCRLVIRSSSIDEDNWYSSNAGGFTSILDVDGNDENKVSKAVDDVITSFGQKQTGEDQILVQELLSEVQAAGVVFTCDLESGAPYYRFNFDDKTQSTESVTAGTHSDLRTVLLNRSSPEKIINIAPELEPVLVAIQELEQLLGFDKLDIEFAIAKTGQVHIFQVRPITINHDDIGVDEELVAAQLNNAALQFIKQQKPSPFVYGNKTILANMPDWNPAEIIGTRPKPLAFSLYRHLITNDIWAQQRAEFGYRDVNPAPLLVALCGQPYIDCRASINSFIPAAVSEATAQRLANAYLAILADNPNFHDKIEFDVLFTTWTPDFNKKAQIRLLSYGVSQQDINSLGVALKKITYQALTRLTDDTASIALLNKRRELIETSELTVIDKIYSLLEDCKRFGTLAFSHAARANFVAMSLLKGFVDSGLLTDLRREQFLKSFTTVAGNFSRDKSSYAKGKFSLQELISKYGHLRPGTYDVTTQAYWEDPARYLNSVNDSICHQLQAFEFSDDEISSFTKVLAELGPNLSAQQLVNYLVESTQAREFVKFEFTRNLSRALDYCLHFGHEEGLSRDELAFLTFNDIKQVKLNVIGLADIKSLIKMRKQSHSITCAIELPSFIQKDIDIFCFERFASQPNFVTASRVEGHTQRLNKHQNIKLKDKIVLIPQADPGFDWLFSHGIAGLITQYGGANSHMAIRAAEIGLPAAIGVGEKLYEEIAVMQQVELDCGNQIIRCIV</sequence>
<proteinExistence type="predicted"/>
<accession>A0A099KMJ7</accession>
<dbReference type="EMBL" id="JQEC01000044">
    <property type="protein sequence ID" value="KGJ90888.1"/>
    <property type="molecule type" value="Genomic_DNA"/>
</dbReference>
<organism evidence="2 3">
    <name type="scientific">Colwellia psychrerythraea</name>
    <name type="common">Vibrio psychroerythus</name>
    <dbReference type="NCBI Taxonomy" id="28229"/>
    <lineage>
        <taxon>Bacteria</taxon>
        <taxon>Pseudomonadati</taxon>
        <taxon>Pseudomonadota</taxon>
        <taxon>Gammaproteobacteria</taxon>
        <taxon>Alteromonadales</taxon>
        <taxon>Colwelliaceae</taxon>
        <taxon>Colwellia</taxon>
    </lineage>
</organism>
<gene>
    <name evidence="2" type="ORF">GAB14E_0552</name>
</gene>
<name>A0A099KMJ7_COLPS</name>
<dbReference type="GO" id="GO:0016301">
    <property type="term" value="F:kinase activity"/>
    <property type="evidence" value="ECO:0007669"/>
    <property type="project" value="UniProtKB-KW"/>
</dbReference>
<evidence type="ECO:0000259" key="1">
    <source>
        <dbReference type="Pfam" id="PF00391"/>
    </source>
</evidence>
<dbReference type="GO" id="GO:0005524">
    <property type="term" value="F:ATP binding"/>
    <property type="evidence" value="ECO:0007669"/>
    <property type="project" value="InterPro"/>
</dbReference>
<dbReference type="PANTHER" id="PTHR43615:SF1">
    <property type="entry name" value="PPDK_N DOMAIN-CONTAINING PROTEIN"/>
    <property type="match status" value="1"/>
</dbReference>
<dbReference type="PATRIC" id="fig|28229.3.peg.3213"/>
<dbReference type="Gene3D" id="3.50.30.10">
    <property type="entry name" value="Phosphohistidine domain"/>
    <property type="match status" value="1"/>
</dbReference>
<dbReference type="InterPro" id="IPR051549">
    <property type="entry name" value="PEP_Utilizing_Enz"/>
</dbReference>
<dbReference type="RefSeq" id="WP_231562078.1">
    <property type="nucleotide sequence ID" value="NZ_JQEC01000044.1"/>
</dbReference>
<dbReference type="Proteomes" id="UP000029868">
    <property type="component" value="Unassembled WGS sequence"/>
</dbReference>
<dbReference type="InterPro" id="IPR036637">
    <property type="entry name" value="Phosphohistidine_dom_sf"/>
</dbReference>
<keyword evidence="2" id="KW-0418">Kinase</keyword>
<keyword evidence="2" id="KW-0670">Pyruvate</keyword>
<dbReference type="Gene3D" id="3.90.550.10">
    <property type="entry name" value="Spore Coat Polysaccharide Biosynthesis Protein SpsA, Chain A"/>
    <property type="match status" value="1"/>
</dbReference>
<reference evidence="2 3" key="1">
    <citation type="submission" date="2014-08" db="EMBL/GenBank/DDBJ databases">
        <title>Genomic and Phenotypic Diversity of Colwellia psychrerythraea strains from Disparate Marine Basins.</title>
        <authorList>
            <person name="Techtmann S.M."/>
            <person name="Stelling S.C."/>
            <person name="Utturkar S.M."/>
            <person name="Alshibli N."/>
            <person name="Harris A."/>
            <person name="Brown S.D."/>
            <person name="Hazen T.C."/>
        </authorList>
    </citation>
    <scope>NUCLEOTIDE SEQUENCE [LARGE SCALE GENOMIC DNA]</scope>
    <source>
        <strain evidence="2 3">GAB14E</strain>
    </source>
</reference>
<dbReference type="Pfam" id="PF00391">
    <property type="entry name" value="PEP-utilizers"/>
    <property type="match status" value="1"/>
</dbReference>
<protein>
    <submittedName>
        <fullName evidence="2">Pyruvate phosphate dikinase PEP/pyruvate-binding protein</fullName>
    </submittedName>
</protein>
<keyword evidence="2" id="KW-0808">Transferase</keyword>
<dbReference type="Gene3D" id="3.30.470.20">
    <property type="entry name" value="ATP-grasp fold, B domain"/>
    <property type="match status" value="1"/>
</dbReference>
<dbReference type="SUPFAM" id="SSF52009">
    <property type="entry name" value="Phosphohistidine domain"/>
    <property type="match status" value="1"/>
</dbReference>
<dbReference type="SUPFAM" id="SSF56059">
    <property type="entry name" value="Glutathione synthetase ATP-binding domain-like"/>
    <property type="match status" value="1"/>
</dbReference>
<comment type="caution">
    <text evidence="2">The sequence shown here is derived from an EMBL/GenBank/DDBJ whole genome shotgun (WGS) entry which is preliminary data.</text>
</comment>
<dbReference type="AlphaFoldDB" id="A0A099KMJ7"/>
<evidence type="ECO:0000313" key="3">
    <source>
        <dbReference type="Proteomes" id="UP000029868"/>
    </source>
</evidence>
<feature type="domain" description="PEP-utilising enzyme mobile" evidence="1">
    <location>
        <begin position="919"/>
        <end position="987"/>
    </location>
</feature>
<dbReference type="InterPro" id="IPR029044">
    <property type="entry name" value="Nucleotide-diphossugar_trans"/>
</dbReference>
<dbReference type="Gene3D" id="3.30.1490.20">
    <property type="entry name" value="ATP-grasp fold, A domain"/>
    <property type="match status" value="1"/>
</dbReference>
<dbReference type="PANTHER" id="PTHR43615">
    <property type="entry name" value="PHOSPHOENOLPYRUVATE SYNTHASE-RELATED"/>
    <property type="match status" value="1"/>
</dbReference>
<dbReference type="NCBIfam" id="NF004508">
    <property type="entry name" value="PRK05849.1"/>
    <property type="match status" value="1"/>
</dbReference>